<dbReference type="PROSITE" id="PS50977">
    <property type="entry name" value="HTH_TETR_2"/>
    <property type="match status" value="1"/>
</dbReference>
<evidence type="ECO:0000256" key="1">
    <source>
        <dbReference type="ARBA" id="ARBA00023125"/>
    </source>
</evidence>
<name>A0A161QM22_9BRAD</name>
<evidence type="ECO:0000313" key="5">
    <source>
        <dbReference type="EMBL" id="KZD21084.1"/>
    </source>
</evidence>
<dbReference type="InterPro" id="IPR001647">
    <property type="entry name" value="HTH_TetR"/>
</dbReference>
<dbReference type="SUPFAM" id="SSF46689">
    <property type="entry name" value="Homeodomain-like"/>
    <property type="match status" value="1"/>
</dbReference>
<organism evidence="5 6">
    <name type="scientific">Tardiphaga robiniae</name>
    <dbReference type="NCBI Taxonomy" id="943830"/>
    <lineage>
        <taxon>Bacteria</taxon>
        <taxon>Pseudomonadati</taxon>
        <taxon>Pseudomonadota</taxon>
        <taxon>Alphaproteobacteria</taxon>
        <taxon>Hyphomicrobiales</taxon>
        <taxon>Nitrobacteraceae</taxon>
        <taxon>Tardiphaga</taxon>
    </lineage>
</organism>
<evidence type="ECO:0000256" key="2">
    <source>
        <dbReference type="PROSITE-ProRule" id="PRU00335"/>
    </source>
</evidence>
<dbReference type="PANTHER" id="PTHR30328:SF54">
    <property type="entry name" value="HTH-TYPE TRANSCRIPTIONAL REPRESSOR SCO4008"/>
    <property type="match status" value="1"/>
</dbReference>
<dbReference type="Pfam" id="PF17938">
    <property type="entry name" value="TetR_C_29"/>
    <property type="match status" value="1"/>
</dbReference>
<proteinExistence type="predicted"/>
<protein>
    <recommendedName>
        <fullName evidence="4">HTH tetR-type domain-containing protein</fullName>
    </recommendedName>
</protein>
<dbReference type="InterPro" id="IPR041474">
    <property type="entry name" value="NicS_C"/>
</dbReference>
<sequence length="239" mass="26602">MAKPATQPKDRKTAVAAKPAPARGRPAKPAQRPRDAAATAERILQSAIAEFAENGYAGARIDAIARGADANMRMLYHYFGSKDALYIRVLETVFNDIRVQEQRLKLNNMAPLEAMIKLFDFTYSHFAANPLFIRILASENLLGAKFLTRSKRVSTLSSPLLLAIKEVLSRGEKEGVFRRGIDPLQLYVSMVAMSYVHISNAPTLSHLFGTNLSSPSWRAQRRRHATEMMIAFLGFVAPR</sequence>
<dbReference type="GO" id="GO:0003677">
    <property type="term" value="F:DNA binding"/>
    <property type="evidence" value="ECO:0007669"/>
    <property type="project" value="UniProtKB-UniRule"/>
</dbReference>
<keyword evidence="1 2" id="KW-0238">DNA-binding</keyword>
<dbReference type="InterPro" id="IPR009057">
    <property type="entry name" value="Homeodomain-like_sf"/>
</dbReference>
<feature type="compositionally biased region" description="Low complexity" evidence="3">
    <location>
        <begin position="14"/>
        <end position="30"/>
    </location>
</feature>
<comment type="caution">
    <text evidence="5">The sequence shown here is derived from an EMBL/GenBank/DDBJ whole genome shotgun (WGS) entry which is preliminary data.</text>
</comment>
<dbReference type="SUPFAM" id="SSF48498">
    <property type="entry name" value="Tetracyclin repressor-like, C-terminal domain"/>
    <property type="match status" value="1"/>
</dbReference>
<dbReference type="PANTHER" id="PTHR30328">
    <property type="entry name" value="TRANSCRIPTIONAL REPRESSOR"/>
    <property type="match status" value="1"/>
</dbReference>
<evidence type="ECO:0000256" key="3">
    <source>
        <dbReference type="SAM" id="MobiDB-lite"/>
    </source>
</evidence>
<dbReference type="EMBL" id="LVYV01000053">
    <property type="protein sequence ID" value="KZD21084.1"/>
    <property type="molecule type" value="Genomic_DNA"/>
</dbReference>
<feature type="DNA-binding region" description="H-T-H motif" evidence="2">
    <location>
        <begin position="60"/>
        <end position="79"/>
    </location>
</feature>
<dbReference type="Proteomes" id="UP000076574">
    <property type="component" value="Unassembled WGS sequence"/>
</dbReference>
<feature type="domain" description="HTH tetR-type" evidence="4">
    <location>
        <begin position="37"/>
        <end position="97"/>
    </location>
</feature>
<dbReference type="InterPro" id="IPR050109">
    <property type="entry name" value="HTH-type_TetR-like_transc_reg"/>
</dbReference>
<keyword evidence="6" id="KW-1185">Reference proteome</keyword>
<reference evidence="5 6" key="1">
    <citation type="submission" date="2016-03" db="EMBL/GenBank/DDBJ databases">
        <title>Microsymbionts genomes from the relict species Vavilovia formosa (Stev.) Fed.</title>
        <authorList>
            <person name="Kopat V."/>
            <person name="Chirak E."/>
            <person name="Kimeklis A."/>
            <person name="Andronov E."/>
        </authorList>
    </citation>
    <scope>NUCLEOTIDE SEQUENCE [LARGE SCALE GENOMIC DNA]</scope>
    <source>
        <strain evidence="5 6">Vaf07</strain>
    </source>
</reference>
<evidence type="ECO:0000313" key="6">
    <source>
        <dbReference type="Proteomes" id="UP000076574"/>
    </source>
</evidence>
<dbReference type="Pfam" id="PF00440">
    <property type="entry name" value="TetR_N"/>
    <property type="match status" value="1"/>
</dbReference>
<gene>
    <name evidence="5" type="ORF">A4A58_14950</name>
</gene>
<dbReference type="PRINTS" id="PR00455">
    <property type="entry name" value="HTHTETR"/>
</dbReference>
<dbReference type="STRING" id="943830.A4A58_14950"/>
<dbReference type="RefSeq" id="WP_068737029.1">
    <property type="nucleotide sequence ID" value="NZ_LVYV01000053.1"/>
</dbReference>
<evidence type="ECO:0000259" key="4">
    <source>
        <dbReference type="PROSITE" id="PS50977"/>
    </source>
</evidence>
<accession>A0A161QM22</accession>
<dbReference type="AlphaFoldDB" id="A0A161QM22"/>
<feature type="region of interest" description="Disordered" evidence="3">
    <location>
        <begin position="1"/>
        <end position="36"/>
    </location>
</feature>
<dbReference type="Gene3D" id="1.10.357.10">
    <property type="entry name" value="Tetracycline Repressor, domain 2"/>
    <property type="match status" value="1"/>
</dbReference>
<dbReference type="OrthoDB" id="2356263at2"/>
<dbReference type="InterPro" id="IPR036271">
    <property type="entry name" value="Tet_transcr_reg_TetR-rel_C_sf"/>
</dbReference>